<dbReference type="EMBL" id="BGPR01000119">
    <property type="protein sequence ID" value="GBL96312.1"/>
    <property type="molecule type" value="Genomic_DNA"/>
</dbReference>
<reference evidence="1 2" key="1">
    <citation type="journal article" date="2019" name="Sci. Rep.">
        <title>Orb-weaving spider Araneus ventricosus genome elucidates the spidroin gene catalogue.</title>
        <authorList>
            <person name="Kono N."/>
            <person name="Nakamura H."/>
            <person name="Ohtoshi R."/>
            <person name="Moran D.A.P."/>
            <person name="Shinohara A."/>
            <person name="Yoshida Y."/>
            <person name="Fujiwara M."/>
            <person name="Mori M."/>
            <person name="Tomita M."/>
            <person name="Arakawa K."/>
        </authorList>
    </citation>
    <scope>NUCLEOTIDE SEQUENCE [LARGE SCALE GENOMIC DNA]</scope>
</reference>
<comment type="caution">
    <text evidence="1">The sequence shown here is derived from an EMBL/GenBank/DDBJ whole genome shotgun (WGS) entry which is preliminary data.</text>
</comment>
<dbReference type="PANTHER" id="PTHR10492:SF57">
    <property type="entry name" value="ATP-DEPENDENT DNA HELICASE"/>
    <property type="match status" value="1"/>
</dbReference>
<name>A0A4Y2BVU9_ARAVE</name>
<sequence>MRVFPNGNPSAQQFANNPLQLGNGAITPDNQDGYIVMQSIGRIFRTQQELKEAVFPSVAQHFIDYSWLCQRAVLAQRNEDVSVMNKQLLQELPGSVKVYKSIETTCDTNEAVKYPEAFLNTLKPAGVPSHTL</sequence>
<keyword evidence="2" id="KW-1185">Reference proteome</keyword>
<proteinExistence type="predicted"/>
<dbReference type="AlphaFoldDB" id="A0A4Y2BVU9"/>
<protein>
    <submittedName>
        <fullName evidence="1">Uncharacterized protein</fullName>
    </submittedName>
</protein>
<dbReference type="OrthoDB" id="272985at2759"/>
<organism evidence="1 2">
    <name type="scientific">Araneus ventricosus</name>
    <name type="common">Orbweaver spider</name>
    <name type="synonym">Epeira ventricosa</name>
    <dbReference type="NCBI Taxonomy" id="182803"/>
    <lineage>
        <taxon>Eukaryota</taxon>
        <taxon>Metazoa</taxon>
        <taxon>Ecdysozoa</taxon>
        <taxon>Arthropoda</taxon>
        <taxon>Chelicerata</taxon>
        <taxon>Arachnida</taxon>
        <taxon>Araneae</taxon>
        <taxon>Araneomorphae</taxon>
        <taxon>Entelegynae</taxon>
        <taxon>Araneoidea</taxon>
        <taxon>Araneidae</taxon>
        <taxon>Araneus</taxon>
    </lineage>
</organism>
<dbReference type="Proteomes" id="UP000499080">
    <property type="component" value="Unassembled WGS sequence"/>
</dbReference>
<evidence type="ECO:0000313" key="1">
    <source>
        <dbReference type="EMBL" id="GBL96312.1"/>
    </source>
</evidence>
<evidence type="ECO:0000313" key="2">
    <source>
        <dbReference type="Proteomes" id="UP000499080"/>
    </source>
</evidence>
<gene>
    <name evidence="1" type="ORF">AVEN_238678_1</name>
</gene>
<accession>A0A4Y2BVU9</accession>
<dbReference type="PANTHER" id="PTHR10492">
    <property type="match status" value="1"/>
</dbReference>